<dbReference type="Proteomes" id="UP000292402">
    <property type="component" value="Unassembled WGS sequence"/>
</dbReference>
<gene>
    <name evidence="1" type="ORF">AA0114_g2555</name>
</gene>
<evidence type="ECO:0000313" key="2">
    <source>
        <dbReference type="Proteomes" id="UP000292402"/>
    </source>
</evidence>
<comment type="caution">
    <text evidence="1">The sequence shown here is derived from an EMBL/GenBank/DDBJ whole genome shotgun (WGS) entry which is preliminary data.</text>
</comment>
<reference evidence="2" key="1">
    <citation type="journal article" date="2019" name="bioRxiv">
        <title>Genomics, evolutionary history and diagnostics of the Alternaria alternata species group including apple and Asian pear pathotypes.</title>
        <authorList>
            <person name="Armitage A.D."/>
            <person name="Cockerton H.M."/>
            <person name="Sreenivasaprasad S."/>
            <person name="Woodhall J.W."/>
            <person name="Lane C.R."/>
            <person name="Harrison R.J."/>
            <person name="Clarkson J.P."/>
        </authorList>
    </citation>
    <scope>NUCLEOTIDE SEQUENCE [LARGE SCALE GENOMIC DNA]</scope>
    <source>
        <strain evidence="2">FERA 1082</strain>
    </source>
</reference>
<evidence type="ECO:0000313" key="1">
    <source>
        <dbReference type="EMBL" id="RYN57413.1"/>
    </source>
</evidence>
<sequence>MVRTLEWTLNADDARDAAGDADTEFQLKPEFHMRAASKWLHSSLDELDH</sequence>
<proteinExistence type="predicted"/>
<name>A0A4Q4RUL8_9PLEO</name>
<dbReference type="EMBL" id="PDXA01000006">
    <property type="protein sequence ID" value="RYN57413.1"/>
    <property type="molecule type" value="Genomic_DNA"/>
</dbReference>
<accession>A0A4Q4RUL8</accession>
<dbReference type="AlphaFoldDB" id="A0A4Q4RUL8"/>
<protein>
    <submittedName>
        <fullName evidence="1">Uncharacterized protein</fullName>
    </submittedName>
</protein>
<organism evidence="1 2">
    <name type="scientific">Alternaria tenuissima</name>
    <dbReference type="NCBI Taxonomy" id="119927"/>
    <lineage>
        <taxon>Eukaryota</taxon>
        <taxon>Fungi</taxon>
        <taxon>Dikarya</taxon>
        <taxon>Ascomycota</taxon>
        <taxon>Pezizomycotina</taxon>
        <taxon>Dothideomycetes</taxon>
        <taxon>Pleosporomycetidae</taxon>
        <taxon>Pleosporales</taxon>
        <taxon>Pleosporineae</taxon>
        <taxon>Pleosporaceae</taxon>
        <taxon>Alternaria</taxon>
        <taxon>Alternaria sect. Alternaria</taxon>
        <taxon>Alternaria alternata complex</taxon>
    </lineage>
</organism>